<evidence type="ECO:0000256" key="13">
    <source>
        <dbReference type="NCBIfam" id="TIGR02414"/>
    </source>
</evidence>
<dbReference type="GO" id="GO:0008237">
    <property type="term" value="F:metallopeptidase activity"/>
    <property type="evidence" value="ECO:0007669"/>
    <property type="project" value="UniProtKB-UniRule"/>
</dbReference>
<dbReference type="PANTHER" id="PTHR46322:SF1">
    <property type="entry name" value="PUROMYCIN-SENSITIVE AMINOPEPTIDASE"/>
    <property type="match status" value="1"/>
</dbReference>
<dbReference type="EMBL" id="FOLH01000005">
    <property type="protein sequence ID" value="SFC38873.1"/>
    <property type="molecule type" value="Genomic_DNA"/>
</dbReference>
<dbReference type="Pfam" id="PF01433">
    <property type="entry name" value="Peptidase_M1"/>
    <property type="match status" value="1"/>
</dbReference>
<dbReference type="InterPro" id="IPR012779">
    <property type="entry name" value="Peptidase_M1_pepN"/>
</dbReference>
<evidence type="ECO:0000256" key="6">
    <source>
        <dbReference type="ARBA" id="ARBA00022438"/>
    </source>
</evidence>
<keyword evidence="9" id="KW-0378">Hydrolase</keyword>
<dbReference type="SUPFAM" id="SSF55486">
    <property type="entry name" value="Metalloproteases ('zincins'), catalytic domain"/>
    <property type="match status" value="1"/>
</dbReference>
<evidence type="ECO:0000259" key="15">
    <source>
        <dbReference type="Pfam" id="PF11940"/>
    </source>
</evidence>
<evidence type="ECO:0000259" key="16">
    <source>
        <dbReference type="Pfam" id="PF17432"/>
    </source>
</evidence>
<feature type="domain" description="Peptidase M1 alanyl aminopeptidase Ig-like fold" evidence="15">
    <location>
        <begin position="457"/>
        <end position="559"/>
    </location>
</feature>
<evidence type="ECO:0000256" key="11">
    <source>
        <dbReference type="ARBA" id="ARBA00023049"/>
    </source>
</evidence>
<dbReference type="PRINTS" id="PR00756">
    <property type="entry name" value="ALADIPTASE"/>
</dbReference>
<dbReference type="NCBIfam" id="TIGR02414">
    <property type="entry name" value="pepN_proteo"/>
    <property type="match status" value="1"/>
</dbReference>
<dbReference type="Pfam" id="PF11940">
    <property type="entry name" value="DUF3458"/>
    <property type="match status" value="1"/>
</dbReference>
<dbReference type="EC" id="3.4.11.2" evidence="4 13"/>
<reference evidence="18 19" key="1">
    <citation type="submission" date="2016-10" db="EMBL/GenBank/DDBJ databases">
        <authorList>
            <person name="de Groot N.N."/>
        </authorList>
    </citation>
    <scope>NUCLEOTIDE SEQUENCE [LARGE SCALE GENOMIC DNA]</scope>
    <source>
        <strain evidence="18 19">DSM 18438</strain>
    </source>
</reference>
<gene>
    <name evidence="18" type="ORF">SAMN05660443_2472</name>
</gene>
<dbReference type="InterPro" id="IPR027268">
    <property type="entry name" value="Peptidase_M4/M1_CTD_sf"/>
</dbReference>
<name>A0A1I1IYW8_9GAMM</name>
<dbReference type="InterPro" id="IPR035414">
    <property type="entry name" value="Peptidase_M1_pepN_Ig-like"/>
</dbReference>
<comment type="cofactor">
    <cofactor evidence="2">
        <name>Zn(2+)</name>
        <dbReference type="ChEBI" id="CHEBI:29105"/>
    </cofactor>
</comment>
<evidence type="ECO:0000256" key="5">
    <source>
        <dbReference type="ARBA" id="ARBA00015611"/>
    </source>
</evidence>
<dbReference type="Gene3D" id="3.30.2010.30">
    <property type="match status" value="1"/>
</dbReference>
<dbReference type="GO" id="GO:0008270">
    <property type="term" value="F:zinc ion binding"/>
    <property type="evidence" value="ECO:0007669"/>
    <property type="project" value="InterPro"/>
</dbReference>
<evidence type="ECO:0000259" key="17">
    <source>
        <dbReference type="Pfam" id="PF17900"/>
    </source>
</evidence>
<dbReference type="InterPro" id="IPR024601">
    <property type="entry name" value="Peptidase_M1_pepN_C"/>
</dbReference>
<evidence type="ECO:0000256" key="10">
    <source>
        <dbReference type="ARBA" id="ARBA00022833"/>
    </source>
</evidence>
<evidence type="ECO:0000256" key="12">
    <source>
        <dbReference type="ARBA" id="ARBA00059739"/>
    </source>
</evidence>
<proteinExistence type="inferred from homology"/>
<evidence type="ECO:0000256" key="8">
    <source>
        <dbReference type="ARBA" id="ARBA00022723"/>
    </source>
</evidence>
<keyword evidence="8" id="KW-0479">Metal-binding</keyword>
<keyword evidence="7" id="KW-0645">Protease</keyword>
<dbReference type="InterPro" id="IPR042097">
    <property type="entry name" value="Aminopeptidase_N-like_N_sf"/>
</dbReference>
<dbReference type="InterPro" id="IPR037144">
    <property type="entry name" value="Peptidase_M1_pepN_C_sf"/>
</dbReference>
<evidence type="ECO:0000256" key="3">
    <source>
        <dbReference type="ARBA" id="ARBA00010136"/>
    </source>
</evidence>
<evidence type="ECO:0000313" key="18">
    <source>
        <dbReference type="EMBL" id="SFC38873.1"/>
    </source>
</evidence>
<dbReference type="InterPro" id="IPR014782">
    <property type="entry name" value="Peptidase_M1_dom"/>
</dbReference>
<keyword evidence="19" id="KW-1185">Reference proteome</keyword>
<keyword evidence="6 18" id="KW-0031">Aminopeptidase</keyword>
<feature type="domain" description="Peptidase M1 membrane alanine aminopeptidase" evidence="14">
    <location>
        <begin position="239"/>
        <end position="450"/>
    </location>
</feature>
<evidence type="ECO:0000256" key="2">
    <source>
        <dbReference type="ARBA" id="ARBA00001947"/>
    </source>
</evidence>
<dbReference type="FunFam" id="2.60.40.1840:FF:000001">
    <property type="entry name" value="Aminopeptidase N"/>
    <property type="match status" value="1"/>
</dbReference>
<dbReference type="InterPro" id="IPR038438">
    <property type="entry name" value="PepN_Ig-like_sf"/>
</dbReference>
<dbReference type="CDD" id="cd09600">
    <property type="entry name" value="M1_APN"/>
    <property type="match status" value="1"/>
</dbReference>
<keyword evidence="10" id="KW-0862">Zinc</keyword>
<dbReference type="STRING" id="1122252.SAMN05660443_2472"/>
<dbReference type="SUPFAM" id="SSF63737">
    <property type="entry name" value="Leukotriene A4 hydrolase N-terminal domain"/>
    <property type="match status" value="1"/>
</dbReference>
<keyword evidence="11" id="KW-0482">Metalloprotease</keyword>
<dbReference type="InterPro" id="IPR045357">
    <property type="entry name" value="Aminopeptidase_N-like_N"/>
</dbReference>
<organism evidence="18 19">
    <name type="scientific">Marinospirillum celere</name>
    <dbReference type="NCBI Taxonomy" id="1122252"/>
    <lineage>
        <taxon>Bacteria</taxon>
        <taxon>Pseudomonadati</taxon>
        <taxon>Pseudomonadota</taxon>
        <taxon>Gammaproteobacteria</taxon>
        <taxon>Oceanospirillales</taxon>
        <taxon>Oceanospirillaceae</taxon>
        <taxon>Marinospirillum</taxon>
    </lineage>
</organism>
<dbReference type="Pfam" id="PF17900">
    <property type="entry name" value="Peptidase_M1_N"/>
    <property type="match status" value="1"/>
</dbReference>
<dbReference type="Gene3D" id="2.60.40.1840">
    <property type="match status" value="1"/>
</dbReference>
<dbReference type="PANTHER" id="PTHR46322">
    <property type="entry name" value="PUROMYCIN-SENSITIVE AMINOPEPTIDASE"/>
    <property type="match status" value="1"/>
</dbReference>
<protein>
    <recommendedName>
        <fullName evidence="5 13">Aminopeptidase N</fullName>
        <ecNumber evidence="4 13">3.4.11.2</ecNumber>
    </recommendedName>
</protein>
<dbReference type="Gene3D" id="1.25.50.10">
    <property type="entry name" value="Peptidase M1, alanyl aminopeptidase, C-terminal domain"/>
    <property type="match status" value="1"/>
</dbReference>
<dbReference type="RefSeq" id="WP_091964181.1">
    <property type="nucleotide sequence ID" value="NZ_FOLH01000005.1"/>
</dbReference>
<evidence type="ECO:0000259" key="14">
    <source>
        <dbReference type="Pfam" id="PF01433"/>
    </source>
</evidence>
<dbReference type="Gene3D" id="2.60.40.1730">
    <property type="entry name" value="tricorn interacting facor f3 domain"/>
    <property type="match status" value="1"/>
</dbReference>
<comment type="catalytic activity">
    <reaction evidence="1">
        <text>Release of an N-terminal amino acid, Xaa-|-Yaa- from a peptide, amide or arylamide. Xaa is preferably Ala, but may be most amino acids including Pro (slow action). When a terminal hydrophobic residue is followed by a prolyl residue, the two may be released as an intact Xaa-Pro dipeptide.</text>
        <dbReference type="EC" id="3.4.11.2"/>
    </reaction>
</comment>
<comment type="similarity">
    <text evidence="3">Belongs to the peptidase M1 family.</text>
</comment>
<evidence type="ECO:0000256" key="4">
    <source>
        <dbReference type="ARBA" id="ARBA00012564"/>
    </source>
</evidence>
<dbReference type="Pfam" id="PF17432">
    <property type="entry name" value="DUF3458_C"/>
    <property type="match status" value="1"/>
</dbReference>
<dbReference type="AlphaFoldDB" id="A0A1I1IYW8"/>
<dbReference type="GO" id="GO:0006508">
    <property type="term" value="P:proteolysis"/>
    <property type="evidence" value="ECO:0007669"/>
    <property type="project" value="UniProtKB-UniRule"/>
</dbReference>
<feature type="domain" description="Peptidase M1 alanyl aminopeptidase C-terminal" evidence="16">
    <location>
        <begin position="564"/>
        <end position="885"/>
    </location>
</feature>
<feature type="domain" description="Aminopeptidase N-like N-terminal" evidence="17">
    <location>
        <begin position="63"/>
        <end position="199"/>
    </location>
</feature>
<sequence length="887" mass="100297">MNQAVSTQAPLAPQTVHLKDYQPPAFLINQVELNFKLEPSATLVTSLLHLQRNPAHPDGRAPLVLDGQQLKLLSVEVDGQPLAASDYQVTENHLTLPQPPAEFVLQTQVEIDPANNTALEGLYLSSGNFCTQCEAEGFRRITYYLDRPDVLARFTTRIEADKEAFPVLLSNGNPTEKGELDKGKHYVIWEDPFPKPCYLFALVGGDLHPVKDSYTTSSGRKVALEIWVEKENLHKCDHALESLKKAMRWDEDTYGREYDLDIYMIVAVNDFNMGAMENKGLNIFNSACVLADPKSETDMAFHRVESVVAHEYFHNWSGNRVTCRDWFQLSLKEGFTVFRDQQFSADQHSPAVERIQHVALLRTAQFAEDASPTAHPVRPDSYIEINNFYTLTVYEKGSEVVRMLSELVGWDTFRKGSDLYFERFDGQAVTVEDFVNCMAEVSGLNLDQFLIWYSQAGTPQVKAEGRYDAEQKTFTLTLKQETPPTPGQKDKQPLLIPIKMGLVSRTGHPLPLEIDGEFHGTETVLQLNKAEQSFTFHHLESEPLPSLLRGFSAPVKLSYAYSKEDLAFLLQHDPDGFNRWDAGQQLALTTLQELISAQQQGQDLELDPLLINTWKQLLEGQPEDPLMLAELLQLPSEAYIAEQYECVDIDAIHIARDYARKTLATALYPEFLRLYHLYTSDQPWSAEAQQLAARRLKNTCLSFLVVTDAAEALQLAEQQFQQADNMTDQQAALTCLAHAENNQPGDAALQAFARQWARDPLVMDTWFSIQVTRPHPDALDRVKALLEHPAFSMKNPNKVRAVLGAFAGQNRHNFHRRDGAGYQLLANAVIELNKTNPQIASRLVLPLTRFQKLDDFRKGKMKEALERIQQEKLSPDLYEVIQKALVS</sequence>
<dbReference type="OrthoDB" id="100605at2"/>
<dbReference type="InterPro" id="IPR001930">
    <property type="entry name" value="Peptidase_M1"/>
</dbReference>
<evidence type="ECO:0000256" key="7">
    <source>
        <dbReference type="ARBA" id="ARBA00022670"/>
    </source>
</evidence>
<dbReference type="FunFam" id="3.30.2010.30:FF:000002">
    <property type="entry name" value="Putative aminopeptidase N"/>
    <property type="match status" value="1"/>
</dbReference>
<evidence type="ECO:0000256" key="9">
    <source>
        <dbReference type="ARBA" id="ARBA00022801"/>
    </source>
</evidence>
<dbReference type="Gene3D" id="1.10.390.10">
    <property type="entry name" value="Neutral Protease Domain 2"/>
    <property type="match status" value="1"/>
</dbReference>
<evidence type="ECO:0000256" key="1">
    <source>
        <dbReference type="ARBA" id="ARBA00000098"/>
    </source>
</evidence>
<comment type="function">
    <text evidence="12">Aminopeptidase N is involved in the degradation of intracellular peptides generated by protein breakdown during normal growth as well as in response to nutrient starvation.</text>
</comment>
<dbReference type="Proteomes" id="UP000199058">
    <property type="component" value="Unassembled WGS sequence"/>
</dbReference>
<evidence type="ECO:0000313" key="19">
    <source>
        <dbReference type="Proteomes" id="UP000199058"/>
    </source>
</evidence>
<dbReference type="FunFam" id="2.60.40.1730:FF:000005">
    <property type="entry name" value="Aminopeptidase N"/>
    <property type="match status" value="1"/>
</dbReference>
<dbReference type="GO" id="GO:0016285">
    <property type="term" value="F:alanyl aminopeptidase activity"/>
    <property type="evidence" value="ECO:0007669"/>
    <property type="project" value="UniProtKB-EC"/>
</dbReference>
<accession>A0A1I1IYW8</accession>